<accession>A0A699SLI4</accession>
<dbReference type="EMBL" id="BKCJ011173556">
    <property type="protein sequence ID" value="GFC98674.1"/>
    <property type="molecule type" value="Genomic_DNA"/>
</dbReference>
<reference evidence="1" key="1">
    <citation type="journal article" date="2019" name="Sci. Rep.">
        <title>Draft genome of Tanacetum cinerariifolium, the natural source of mosquito coil.</title>
        <authorList>
            <person name="Yamashiro T."/>
            <person name="Shiraishi A."/>
            <person name="Satake H."/>
            <person name="Nakayama K."/>
        </authorList>
    </citation>
    <scope>NUCLEOTIDE SEQUENCE</scope>
</reference>
<name>A0A699SLI4_TANCI</name>
<gene>
    <name evidence="1" type="ORF">Tci_870644</name>
</gene>
<comment type="caution">
    <text evidence="1">The sequence shown here is derived from an EMBL/GenBank/DDBJ whole genome shotgun (WGS) entry which is preliminary data.</text>
</comment>
<proteinExistence type="predicted"/>
<sequence>SVPIDSVLSADFWFQPRILPSVRKATDAAKSADGAQRYRVILSVLRA</sequence>
<protein>
    <submittedName>
        <fullName evidence="1">Uncharacterized protein</fullName>
    </submittedName>
</protein>
<evidence type="ECO:0000313" key="1">
    <source>
        <dbReference type="EMBL" id="GFC98674.1"/>
    </source>
</evidence>
<organism evidence="1">
    <name type="scientific">Tanacetum cinerariifolium</name>
    <name type="common">Dalmatian daisy</name>
    <name type="synonym">Chrysanthemum cinerariifolium</name>
    <dbReference type="NCBI Taxonomy" id="118510"/>
    <lineage>
        <taxon>Eukaryota</taxon>
        <taxon>Viridiplantae</taxon>
        <taxon>Streptophyta</taxon>
        <taxon>Embryophyta</taxon>
        <taxon>Tracheophyta</taxon>
        <taxon>Spermatophyta</taxon>
        <taxon>Magnoliopsida</taxon>
        <taxon>eudicotyledons</taxon>
        <taxon>Gunneridae</taxon>
        <taxon>Pentapetalae</taxon>
        <taxon>asterids</taxon>
        <taxon>campanulids</taxon>
        <taxon>Asterales</taxon>
        <taxon>Asteraceae</taxon>
        <taxon>Asteroideae</taxon>
        <taxon>Anthemideae</taxon>
        <taxon>Anthemidinae</taxon>
        <taxon>Tanacetum</taxon>
    </lineage>
</organism>
<feature type="non-terminal residue" evidence="1">
    <location>
        <position position="1"/>
    </location>
</feature>
<dbReference type="AlphaFoldDB" id="A0A699SLI4"/>